<evidence type="ECO:0000256" key="2">
    <source>
        <dbReference type="ARBA" id="ARBA00023012"/>
    </source>
</evidence>
<feature type="non-terminal residue" evidence="10">
    <location>
        <position position="1"/>
    </location>
</feature>
<dbReference type="SUPFAM" id="SSF52172">
    <property type="entry name" value="CheY-like"/>
    <property type="match status" value="1"/>
</dbReference>
<dbReference type="SMART" id="SM00862">
    <property type="entry name" value="Trans_reg_C"/>
    <property type="match status" value="1"/>
</dbReference>
<dbReference type="Pfam" id="PF00072">
    <property type="entry name" value="Response_reg"/>
    <property type="match status" value="1"/>
</dbReference>
<dbReference type="PROSITE" id="PS50110">
    <property type="entry name" value="RESPONSE_REGULATORY"/>
    <property type="match status" value="1"/>
</dbReference>
<evidence type="ECO:0000256" key="7">
    <source>
        <dbReference type="PROSITE-ProRule" id="PRU01091"/>
    </source>
</evidence>
<keyword evidence="5" id="KW-0804">Transcription</keyword>
<evidence type="ECO:0000256" key="6">
    <source>
        <dbReference type="PROSITE-ProRule" id="PRU00169"/>
    </source>
</evidence>
<dbReference type="GO" id="GO:0000976">
    <property type="term" value="F:transcription cis-regulatory region binding"/>
    <property type="evidence" value="ECO:0007669"/>
    <property type="project" value="TreeGrafter"/>
</dbReference>
<evidence type="ECO:0000256" key="1">
    <source>
        <dbReference type="ARBA" id="ARBA00022553"/>
    </source>
</evidence>
<dbReference type="CDD" id="cd00383">
    <property type="entry name" value="trans_reg_C"/>
    <property type="match status" value="1"/>
</dbReference>
<accession>A0A0R2XKD9</accession>
<gene>
    <name evidence="10" type="ORF">ABS33_00415</name>
</gene>
<dbReference type="GO" id="GO:0032993">
    <property type="term" value="C:protein-DNA complex"/>
    <property type="evidence" value="ECO:0007669"/>
    <property type="project" value="TreeGrafter"/>
</dbReference>
<dbReference type="InterPro" id="IPR001789">
    <property type="entry name" value="Sig_transdc_resp-reg_receiver"/>
</dbReference>
<evidence type="ECO:0000313" key="10">
    <source>
        <dbReference type="EMBL" id="KRP34468.1"/>
    </source>
</evidence>
<dbReference type="PANTHER" id="PTHR48111">
    <property type="entry name" value="REGULATOR OF RPOS"/>
    <property type="match status" value="1"/>
</dbReference>
<evidence type="ECO:0000313" key="11">
    <source>
        <dbReference type="Proteomes" id="UP000051220"/>
    </source>
</evidence>
<protein>
    <submittedName>
        <fullName evidence="10">ArsR family transcriptional regulator</fullName>
    </submittedName>
</protein>
<dbReference type="GO" id="GO:0006355">
    <property type="term" value="P:regulation of DNA-templated transcription"/>
    <property type="evidence" value="ECO:0007669"/>
    <property type="project" value="InterPro"/>
</dbReference>
<organism evidence="10 11">
    <name type="scientific">Verrucomicrobia subdivision 6 bacterium BACL9 MAG-120924-bin69</name>
    <dbReference type="NCBI Taxonomy" id="1655635"/>
    <lineage>
        <taxon>Bacteria</taxon>
        <taxon>Pseudomonadati</taxon>
        <taxon>Verrucomicrobiota</taxon>
        <taxon>Verrucomicrobiia</taxon>
        <taxon>Verrucomicrobiales</taxon>
        <taxon>Verrucomicrobia subdivision 6</taxon>
    </lineage>
</organism>
<dbReference type="EMBL" id="LIDN01000007">
    <property type="protein sequence ID" value="KRP34468.1"/>
    <property type="molecule type" value="Genomic_DNA"/>
</dbReference>
<sequence>EMSGMEVCRALRRNPATSRIPILMLTAKSTDEDKVGGLEVGADDYVTKPFSPRELLLRVRAVARRQQDQGVAKPGPVKAGGIELDRSSMTATMGKKKLVLTSTEYRLLDLLARRAGTIQSREALLSEVWGYQASLDTRTVDTHVRRLREKLGKAGAVIQTVRGSGYRLGVPTA</sequence>
<dbReference type="GO" id="GO:0000156">
    <property type="term" value="F:phosphorelay response regulator activity"/>
    <property type="evidence" value="ECO:0007669"/>
    <property type="project" value="TreeGrafter"/>
</dbReference>
<evidence type="ECO:0000259" key="8">
    <source>
        <dbReference type="PROSITE" id="PS50110"/>
    </source>
</evidence>
<dbReference type="InterPro" id="IPR039420">
    <property type="entry name" value="WalR-like"/>
</dbReference>
<feature type="domain" description="OmpR/PhoB-type" evidence="9">
    <location>
        <begin position="74"/>
        <end position="170"/>
    </location>
</feature>
<dbReference type="PROSITE" id="PS51755">
    <property type="entry name" value="OMPR_PHOB"/>
    <property type="match status" value="1"/>
</dbReference>
<reference evidence="10 11" key="1">
    <citation type="submission" date="2015-10" db="EMBL/GenBank/DDBJ databases">
        <title>Metagenome-Assembled Genomes uncover a global brackish microbiome.</title>
        <authorList>
            <person name="Hugerth L.W."/>
            <person name="Larsson J."/>
            <person name="Alneberg J."/>
            <person name="Lindh M.V."/>
            <person name="Legrand C."/>
            <person name="Pinhassi J."/>
            <person name="Andersson A.F."/>
        </authorList>
    </citation>
    <scope>NUCLEOTIDE SEQUENCE [LARGE SCALE GENOMIC DNA]</scope>
    <source>
        <strain evidence="10">BACL9 MAG-120924-bin69</strain>
    </source>
</reference>
<comment type="caution">
    <text evidence="10">The sequence shown here is derived from an EMBL/GenBank/DDBJ whole genome shotgun (WGS) entry which is preliminary data.</text>
</comment>
<dbReference type="AlphaFoldDB" id="A0A0R2XKD9"/>
<dbReference type="InterPro" id="IPR011006">
    <property type="entry name" value="CheY-like_superfamily"/>
</dbReference>
<keyword evidence="2" id="KW-0902">Two-component regulatory system</keyword>
<dbReference type="InterPro" id="IPR016032">
    <property type="entry name" value="Sig_transdc_resp-reg_C-effctor"/>
</dbReference>
<feature type="DNA-binding region" description="OmpR/PhoB-type" evidence="7">
    <location>
        <begin position="74"/>
        <end position="170"/>
    </location>
</feature>
<dbReference type="SUPFAM" id="SSF46894">
    <property type="entry name" value="C-terminal effector domain of the bipartite response regulators"/>
    <property type="match status" value="1"/>
</dbReference>
<evidence type="ECO:0000256" key="4">
    <source>
        <dbReference type="ARBA" id="ARBA00023125"/>
    </source>
</evidence>
<proteinExistence type="predicted"/>
<dbReference type="GO" id="GO:0005829">
    <property type="term" value="C:cytosol"/>
    <property type="evidence" value="ECO:0007669"/>
    <property type="project" value="TreeGrafter"/>
</dbReference>
<dbReference type="Gene3D" id="1.10.10.10">
    <property type="entry name" value="Winged helix-like DNA-binding domain superfamily/Winged helix DNA-binding domain"/>
    <property type="match status" value="1"/>
</dbReference>
<dbReference type="Pfam" id="PF00486">
    <property type="entry name" value="Trans_reg_C"/>
    <property type="match status" value="1"/>
</dbReference>
<dbReference type="InterPro" id="IPR036388">
    <property type="entry name" value="WH-like_DNA-bd_sf"/>
</dbReference>
<comment type="caution">
    <text evidence="6">Lacks conserved residue(s) required for the propagation of feature annotation.</text>
</comment>
<dbReference type="InterPro" id="IPR001867">
    <property type="entry name" value="OmpR/PhoB-type_DNA-bd"/>
</dbReference>
<evidence type="ECO:0000259" key="9">
    <source>
        <dbReference type="PROSITE" id="PS51755"/>
    </source>
</evidence>
<evidence type="ECO:0000256" key="3">
    <source>
        <dbReference type="ARBA" id="ARBA00023015"/>
    </source>
</evidence>
<dbReference type="PANTHER" id="PTHR48111:SF21">
    <property type="entry name" value="DNA-BINDING DUAL MASTER TRANSCRIPTIONAL REGULATOR RPAA"/>
    <property type="match status" value="1"/>
</dbReference>
<dbReference type="Proteomes" id="UP000051220">
    <property type="component" value="Unassembled WGS sequence"/>
</dbReference>
<dbReference type="Gene3D" id="3.40.50.2300">
    <property type="match status" value="1"/>
</dbReference>
<keyword evidence="3" id="KW-0805">Transcription regulation</keyword>
<name>A0A0R2XKD9_9BACT</name>
<evidence type="ECO:0000256" key="5">
    <source>
        <dbReference type="ARBA" id="ARBA00023163"/>
    </source>
</evidence>
<keyword evidence="1" id="KW-0597">Phosphoprotein</keyword>
<feature type="domain" description="Response regulatory" evidence="8">
    <location>
        <begin position="1"/>
        <end position="63"/>
    </location>
</feature>
<keyword evidence="4 7" id="KW-0238">DNA-binding</keyword>